<dbReference type="Proteomes" id="UP000623687">
    <property type="component" value="Unassembled WGS sequence"/>
</dbReference>
<dbReference type="SUPFAM" id="SSF57903">
    <property type="entry name" value="FYVE/PHD zinc finger"/>
    <property type="match status" value="1"/>
</dbReference>
<feature type="compositionally biased region" description="Low complexity" evidence="4">
    <location>
        <begin position="207"/>
        <end position="220"/>
    </location>
</feature>
<dbReference type="EMBL" id="JACETU010000006">
    <property type="protein sequence ID" value="KAF7426212.1"/>
    <property type="molecule type" value="Genomic_DNA"/>
</dbReference>
<evidence type="ECO:0000259" key="5">
    <source>
        <dbReference type="PROSITE" id="PS50013"/>
    </source>
</evidence>
<feature type="compositionally biased region" description="Basic residues" evidence="4">
    <location>
        <begin position="594"/>
        <end position="610"/>
    </location>
</feature>
<gene>
    <name evidence="6" type="ORF">PC9H_008579</name>
</gene>
<dbReference type="Gene3D" id="3.30.40.10">
    <property type="entry name" value="Zinc/RING finger domain, C3HC4 (zinc finger)"/>
    <property type="match status" value="1"/>
</dbReference>
<dbReference type="OrthoDB" id="436852at2759"/>
<protein>
    <recommendedName>
        <fullName evidence="5">Chromo domain-containing protein</fullName>
    </recommendedName>
</protein>
<feature type="compositionally biased region" description="Polar residues" evidence="4">
    <location>
        <begin position="566"/>
        <end position="593"/>
    </location>
</feature>
<dbReference type="AlphaFoldDB" id="A0A8H7DQP9"/>
<proteinExistence type="predicted"/>
<dbReference type="Gene3D" id="2.40.50.40">
    <property type="match status" value="1"/>
</dbReference>
<dbReference type="InterPro" id="IPR001965">
    <property type="entry name" value="Znf_PHD"/>
</dbReference>
<feature type="compositionally biased region" description="Polar residues" evidence="4">
    <location>
        <begin position="393"/>
        <end position="405"/>
    </location>
</feature>
<sequence>MEHTSERRYPSNTKLEHECSSTAGLAEQMLCLLKPLLLAHQEVVLSRLDQVEQSVQEVSMDLEDLRTGFKIFFDEYRVEWDGDPEATRGQGYPKPPVHNDIPCDEYVKASLGPVNWANTTNMLPHASPRYNSVSTADSDAHEHEEELRAPKPLHNAMPDSSYALKMSPESPNRPLHHFPLPTPSSSSPLISRTRELEHQSPPGFLRSPPDSSSTTPQPIISEEDQQPPNDYAPLDPVNRVETINPLPNANPRSASASTVASNGGEQGEGPCTSKALCDGAVHANAPIRELKESVELPHRFPLLTPSSPSPSIGRTRGNESPTDFSRSAPDANGSSMPCSEPQAIQVASEEEQQLSTPTSATENIAAAISDPPTNTLRLPHARTPLAVQPVTPPASNHPTSSSPNTGDEDRMFSRFLNNEAMMCTASAQEDLSNSTTPGAGPSTFLEGTHTTSMMVVPQPEPAARDGSVGSSEYDALAAESLLFAREHSHPDLDAQSPPIYHDDKHEHHEHLRTNGAQQPCIGLMSMKAEIQNCMSMMGTVDPTHTSTLSPLSSLSSLSPSPEPRMLTSTSTHVSAPIQSTQPKLISKLNANVSNRRKSAAATRIRKRKHQPKEGENEGVASTSTSETGTEPPTKRFKSSGSGVGELDESARSAIQTISWPEKSEADNGFLRKVIQCDTCKHWYHYGCVGITRKDDGRLRARAVFVCPVCEVHPYRRPKKGKDSSICARHDCNRQQTESEYHVSRIIGRRNINADASGTAYRWLIKWSGYPVTKSTWETDDAISDPELLIKRFYQAAKKEKGVEFDLSVKEPILLKEAVKVGWW</sequence>
<keyword evidence="1" id="KW-0479">Metal-binding</keyword>
<feature type="region of interest" description="Disordered" evidence="4">
    <location>
        <begin position="298"/>
        <end position="360"/>
    </location>
</feature>
<dbReference type="CDD" id="cd15517">
    <property type="entry name" value="PHD_TCF19_like"/>
    <property type="match status" value="1"/>
</dbReference>
<dbReference type="RefSeq" id="XP_036629516.1">
    <property type="nucleotide sequence ID" value="XM_036778088.1"/>
</dbReference>
<dbReference type="InterPro" id="IPR011011">
    <property type="entry name" value="Znf_FYVE_PHD"/>
</dbReference>
<feature type="compositionally biased region" description="Low complexity" evidence="4">
    <location>
        <begin position="544"/>
        <end position="559"/>
    </location>
</feature>
<dbReference type="SUPFAM" id="SSF54160">
    <property type="entry name" value="Chromo domain-like"/>
    <property type="match status" value="1"/>
</dbReference>
<dbReference type="GeneID" id="59378397"/>
<evidence type="ECO:0000313" key="6">
    <source>
        <dbReference type="EMBL" id="KAF7426212.1"/>
    </source>
</evidence>
<dbReference type="InterPro" id="IPR016197">
    <property type="entry name" value="Chromo-like_dom_sf"/>
</dbReference>
<feature type="compositionally biased region" description="Low complexity" evidence="4">
    <location>
        <begin position="621"/>
        <end position="631"/>
    </location>
</feature>
<dbReference type="InterPro" id="IPR000953">
    <property type="entry name" value="Chromo/chromo_shadow_dom"/>
</dbReference>
<dbReference type="Pfam" id="PF00385">
    <property type="entry name" value="Chromo"/>
    <property type="match status" value="1"/>
</dbReference>
<feature type="domain" description="Chromo" evidence="5">
    <location>
        <begin position="740"/>
        <end position="794"/>
    </location>
</feature>
<keyword evidence="7" id="KW-1185">Reference proteome</keyword>
<evidence type="ECO:0000256" key="1">
    <source>
        <dbReference type="ARBA" id="ARBA00022723"/>
    </source>
</evidence>
<comment type="caution">
    <text evidence="6">The sequence shown here is derived from an EMBL/GenBank/DDBJ whole genome shotgun (WGS) entry which is preliminary data.</text>
</comment>
<dbReference type="VEuPathDB" id="FungiDB:PC9H_008579"/>
<dbReference type="InterPro" id="IPR013083">
    <property type="entry name" value="Znf_RING/FYVE/PHD"/>
</dbReference>
<feature type="compositionally biased region" description="Polar residues" evidence="4">
    <location>
        <begin position="245"/>
        <end position="263"/>
    </location>
</feature>
<evidence type="ECO:0000313" key="7">
    <source>
        <dbReference type="Proteomes" id="UP000623687"/>
    </source>
</evidence>
<feature type="region of interest" description="Disordered" evidence="4">
    <location>
        <begin position="544"/>
        <end position="658"/>
    </location>
</feature>
<feature type="compositionally biased region" description="Low complexity" evidence="4">
    <location>
        <begin position="301"/>
        <end position="311"/>
    </location>
</feature>
<keyword evidence="2" id="KW-0863">Zinc-finger</keyword>
<dbReference type="InterPro" id="IPR019787">
    <property type="entry name" value="Znf_PHD-finger"/>
</dbReference>
<feature type="region of interest" description="Disordered" evidence="4">
    <location>
        <begin position="125"/>
        <end position="270"/>
    </location>
</feature>
<reference evidence="6" key="1">
    <citation type="submission" date="2019-07" db="EMBL/GenBank/DDBJ databases">
        <authorList>
            <person name="Palmer J.M."/>
        </authorList>
    </citation>
    <scope>NUCLEOTIDE SEQUENCE</scope>
    <source>
        <strain evidence="6">PC9</strain>
    </source>
</reference>
<accession>A0A8H7DQP9</accession>
<dbReference type="Pfam" id="PF00628">
    <property type="entry name" value="PHD"/>
    <property type="match status" value="1"/>
</dbReference>
<dbReference type="InterPro" id="IPR023780">
    <property type="entry name" value="Chromo_domain"/>
</dbReference>
<dbReference type="GO" id="GO:0006338">
    <property type="term" value="P:chromatin remodeling"/>
    <property type="evidence" value="ECO:0007669"/>
    <property type="project" value="UniProtKB-ARBA"/>
</dbReference>
<name>A0A8H7DQP9_PLEOS</name>
<dbReference type="GO" id="GO:0008270">
    <property type="term" value="F:zinc ion binding"/>
    <property type="evidence" value="ECO:0007669"/>
    <property type="project" value="UniProtKB-KW"/>
</dbReference>
<keyword evidence="3" id="KW-0862">Zinc</keyword>
<feature type="region of interest" description="Disordered" evidence="4">
    <location>
        <begin position="386"/>
        <end position="409"/>
    </location>
</feature>
<evidence type="ECO:0000256" key="4">
    <source>
        <dbReference type="SAM" id="MobiDB-lite"/>
    </source>
</evidence>
<evidence type="ECO:0000256" key="3">
    <source>
        <dbReference type="ARBA" id="ARBA00022833"/>
    </source>
</evidence>
<dbReference type="SMART" id="SM00249">
    <property type="entry name" value="PHD"/>
    <property type="match status" value="1"/>
</dbReference>
<dbReference type="PROSITE" id="PS50013">
    <property type="entry name" value="CHROMO_2"/>
    <property type="match status" value="1"/>
</dbReference>
<organism evidence="6 7">
    <name type="scientific">Pleurotus ostreatus</name>
    <name type="common">Oyster mushroom</name>
    <name type="synonym">White-rot fungus</name>
    <dbReference type="NCBI Taxonomy" id="5322"/>
    <lineage>
        <taxon>Eukaryota</taxon>
        <taxon>Fungi</taxon>
        <taxon>Dikarya</taxon>
        <taxon>Basidiomycota</taxon>
        <taxon>Agaricomycotina</taxon>
        <taxon>Agaricomycetes</taxon>
        <taxon>Agaricomycetidae</taxon>
        <taxon>Agaricales</taxon>
        <taxon>Pleurotineae</taxon>
        <taxon>Pleurotaceae</taxon>
        <taxon>Pleurotus</taxon>
    </lineage>
</organism>
<evidence type="ECO:0000256" key="2">
    <source>
        <dbReference type="ARBA" id="ARBA00022771"/>
    </source>
</evidence>
<feature type="compositionally biased region" description="Basic and acidic residues" evidence="4">
    <location>
        <begin position="138"/>
        <end position="149"/>
    </location>
</feature>
<feature type="compositionally biased region" description="Low complexity" evidence="4">
    <location>
        <begin position="177"/>
        <end position="191"/>
    </location>
</feature>